<dbReference type="EMBL" id="WEHW01000093">
    <property type="protein sequence ID" value="KAB7649361.1"/>
    <property type="molecule type" value="Genomic_DNA"/>
</dbReference>
<comment type="caution">
    <text evidence="2">The sequence shown here is derived from an EMBL/GenBank/DDBJ whole genome shotgun (WGS) entry which is preliminary data.</text>
</comment>
<evidence type="ECO:0000256" key="1">
    <source>
        <dbReference type="SAM" id="MobiDB-lite"/>
    </source>
</evidence>
<name>A0AAI9SAT4_9BURK</name>
<sequence length="191" mass="21280">MRMIAWDAAYAAYFRSGLSKTAFHRTRLIEFSENGKLPSLHYFYKKLLELEKTIIQDAQFKPIVDGAPSQEEPIPVQPAGRNIFVAREIPRSAQSAGSQGVQGVPGVHLRLARRVQVVQDEHPQPLQAAPMGQQLPPPQRPQISTRLRSTDPDPRGTLVFIKLPNGIELRFRTDSPETLAMQMISAGGFAE</sequence>
<accession>A0AAI9SAT4</accession>
<dbReference type="RefSeq" id="WP_152157184.1">
    <property type="nucleotide sequence ID" value="NZ_WEHW01000093.1"/>
</dbReference>
<reference evidence="2 3" key="1">
    <citation type="submission" date="2019-10" db="EMBL/GenBank/DDBJ databases">
        <title>Genome diversity of Sutterella seckii.</title>
        <authorList>
            <person name="Chaplin A.V."/>
            <person name="Sokolova S.R."/>
            <person name="Mosin K.A."/>
            <person name="Ivanova E.L."/>
            <person name="Kochetkova T.O."/>
            <person name="Goltsov A.Y."/>
            <person name="Trofimov D.Y."/>
            <person name="Efimov B.A."/>
        </authorList>
    </citation>
    <scope>NUCLEOTIDE SEQUENCE [LARGE SCALE GENOMIC DNA]</scope>
    <source>
        <strain evidence="2 3">ASD3426</strain>
    </source>
</reference>
<proteinExistence type="predicted"/>
<dbReference type="AlphaFoldDB" id="A0AAI9SAT4"/>
<evidence type="ECO:0000313" key="3">
    <source>
        <dbReference type="Proteomes" id="UP000469462"/>
    </source>
</evidence>
<keyword evidence="3" id="KW-1185">Reference proteome</keyword>
<dbReference type="Proteomes" id="UP000469462">
    <property type="component" value="Unassembled WGS sequence"/>
</dbReference>
<evidence type="ECO:0000313" key="2">
    <source>
        <dbReference type="EMBL" id="KAB7649361.1"/>
    </source>
</evidence>
<organism evidence="2 3">
    <name type="scientific">Sutterella seckii</name>
    <dbReference type="NCBI Taxonomy" id="1944635"/>
    <lineage>
        <taxon>Bacteria</taxon>
        <taxon>Pseudomonadati</taxon>
        <taxon>Pseudomonadota</taxon>
        <taxon>Betaproteobacteria</taxon>
        <taxon>Burkholderiales</taxon>
        <taxon>Sutterellaceae</taxon>
        <taxon>Sutterella</taxon>
    </lineage>
</organism>
<gene>
    <name evidence="2" type="ORF">GBM96_11510</name>
</gene>
<feature type="region of interest" description="Disordered" evidence="1">
    <location>
        <begin position="126"/>
        <end position="157"/>
    </location>
</feature>
<protein>
    <submittedName>
        <fullName evidence="2">Uncharacterized protein</fullName>
    </submittedName>
</protein>